<dbReference type="RefSeq" id="WP_239363136.1">
    <property type="nucleotide sequence ID" value="NZ_JAKREW010000004.1"/>
</dbReference>
<gene>
    <name evidence="1" type="ORF">L4923_07295</name>
</gene>
<accession>A0ABS9QBN5</accession>
<sequence>MALAAPFVLTGEKGLFHLPDASEVRLQDISRAAHEDDWPFSVSSGYLGCVWSAGKRTVSFVEKPEPSDGDVKDPRVVIVTTDPFQLTLLNMANRDLFAPADSVETLIKRVAPFELLGEKLCDQPQGARLGDGEL</sequence>
<organism evidence="1 2">
    <name type="scientific">Mesorhizobium retamae</name>
    <dbReference type="NCBI Taxonomy" id="2912854"/>
    <lineage>
        <taxon>Bacteria</taxon>
        <taxon>Pseudomonadati</taxon>
        <taxon>Pseudomonadota</taxon>
        <taxon>Alphaproteobacteria</taxon>
        <taxon>Hyphomicrobiales</taxon>
        <taxon>Phyllobacteriaceae</taxon>
        <taxon>Mesorhizobium</taxon>
    </lineage>
</organism>
<keyword evidence="2" id="KW-1185">Reference proteome</keyword>
<dbReference type="EMBL" id="JAKREW010000004">
    <property type="protein sequence ID" value="MCG7504826.1"/>
    <property type="molecule type" value="Genomic_DNA"/>
</dbReference>
<proteinExistence type="predicted"/>
<protein>
    <submittedName>
        <fullName evidence="1">Uncharacterized protein</fullName>
    </submittedName>
</protein>
<comment type="caution">
    <text evidence="1">The sequence shown here is derived from an EMBL/GenBank/DDBJ whole genome shotgun (WGS) entry which is preliminary data.</text>
</comment>
<evidence type="ECO:0000313" key="1">
    <source>
        <dbReference type="EMBL" id="MCG7504826.1"/>
    </source>
</evidence>
<evidence type="ECO:0000313" key="2">
    <source>
        <dbReference type="Proteomes" id="UP001201701"/>
    </source>
</evidence>
<reference evidence="1 2" key="1">
    <citation type="submission" date="2022-02" db="EMBL/GenBank/DDBJ databases">
        <title>Draft genome sequence of Mezorhizobium retamae strain IRAMC:0171 isolated from Retama raetam nodules.</title>
        <authorList>
            <person name="Bengaied R."/>
            <person name="Sbissi I."/>
            <person name="Huber K."/>
            <person name="Ghodbane F."/>
            <person name="Nouioui I."/>
            <person name="Tarhouni M."/>
            <person name="Gtari M."/>
        </authorList>
    </citation>
    <scope>NUCLEOTIDE SEQUENCE [LARGE SCALE GENOMIC DNA]</scope>
    <source>
        <strain evidence="1 2">IRAMC:0171</strain>
    </source>
</reference>
<dbReference type="Proteomes" id="UP001201701">
    <property type="component" value="Unassembled WGS sequence"/>
</dbReference>
<name>A0ABS9QBN5_9HYPH</name>